<reference evidence="1 2" key="1">
    <citation type="submission" date="2007-06" db="EMBL/GenBank/DDBJ databases">
        <authorList>
            <person name="Shimkets L."/>
            <person name="Ferriera S."/>
            <person name="Johnson J."/>
            <person name="Kravitz S."/>
            <person name="Beeson K."/>
            <person name="Sutton G."/>
            <person name="Rogers Y.-H."/>
            <person name="Friedman R."/>
            <person name="Frazier M."/>
            <person name="Venter J.C."/>
        </authorList>
    </citation>
    <scope>NUCLEOTIDE SEQUENCE [LARGE SCALE GENOMIC DNA]</scope>
    <source>
        <strain evidence="1 2">SIR-1</strain>
    </source>
</reference>
<dbReference type="AlphaFoldDB" id="A6G3D9"/>
<gene>
    <name evidence="1" type="ORF">PPSIR1_20999</name>
</gene>
<dbReference type="STRING" id="391625.PPSIR1_20999"/>
<organism evidence="1 2">
    <name type="scientific">Plesiocystis pacifica SIR-1</name>
    <dbReference type="NCBI Taxonomy" id="391625"/>
    <lineage>
        <taxon>Bacteria</taxon>
        <taxon>Pseudomonadati</taxon>
        <taxon>Myxococcota</taxon>
        <taxon>Polyangia</taxon>
        <taxon>Nannocystales</taxon>
        <taxon>Nannocystaceae</taxon>
        <taxon>Plesiocystis</taxon>
    </lineage>
</organism>
<protein>
    <submittedName>
        <fullName evidence="1">Uncharacterized protein</fullName>
    </submittedName>
</protein>
<proteinExistence type="predicted"/>
<name>A6G3D9_9BACT</name>
<dbReference type="eggNOG" id="ENOG502ZVJS">
    <property type="taxonomic scope" value="Bacteria"/>
</dbReference>
<evidence type="ECO:0000313" key="2">
    <source>
        <dbReference type="Proteomes" id="UP000005801"/>
    </source>
</evidence>
<accession>A6G3D9</accession>
<dbReference type="EMBL" id="ABCS01000018">
    <property type="protein sequence ID" value="EDM79546.1"/>
    <property type="molecule type" value="Genomic_DNA"/>
</dbReference>
<keyword evidence="2" id="KW-1185">Reference proteome</keyword>
<comment type="caution">
    <text evidence="1">The sequence shown here is derived from an EMBL/GenBank/DDBJ whole genome shotgun (WGS) entry which is preliminary data.</text>
</comment>
<sequence>MIVEGVVWGGSFDHGVEALRAWAKLRTQAHAAWRTGMFSFAALRRTAAVETADVLERLLVRSSAEPVLVPPFLRPRVAGETLDVTGQVILLGDLEVHLLVELELWRELLDRLGPDGHVAIFADIWREHVQAAVMRLTARNDRLAHYRVARLRDLLDRTTNKIEWVSEPGPHAVVVSNNGPDQDARWSLEVLLATLAGRGWLLRDELEPLGIDIERQHSELPDHVYLDEGVVEDLWQAEQLENVLRCDAIRRVEVARSTRQGIVARVEIHELGAKAVERAKRVRRVMSEALDHDRVEIVERPSVDLPPPAARHWTMFHQIATELRSWRQFLVERPRALMLSADHATSAGSTRGPVGLAQTLAWTSRDQLERALKAHQGLGERVLDFAELVAELAPPTRSFETAIDLVRLGFSAALEPHHILDLGLQHPELGLAAPRAKRVLEQYEWPARTNLDSLASTQFHVCHNYAGAIWLAWCGDTGEREPVPDAFASSFSSALAQRVADLAAEELCQLNWRLFMWLQITAIQSPLCGAVDEHGVPYVGREPSPGDRVLFSGDTPAGRLWAWLGSWIEGNLARARAWNLALQHTVAFCAGWRHDHIFVRDALASLRLAVAIVGRSDEPQLARRPLCHLVLLAFTCDQPREVLTMHRFASPVSGQHYSWWDVLQGVSTNDIDSLRHGVASVLFEDGLLSLSAEVPTALLASEPSLRRSEALTAWGHAVAPLDARLATAAVRLAEVGEHADIKAFIRILAESPARSIDDDPLGPSGWGIAGDVTFPKNLEDVVQLLGEDQPRTSIQAAVPTAWRPGRSCLSPFEGGRRPPPELSERARAWLTASTGELSSTLMFGAAVSVVAQLDGPPATPADGAAELLARAVKAERAAAQQRETATTAQLEWRLLGLAKTVIVRLSRDRRSELPTLRVLELSWRLFWWWWRRLHLMPQPARAAAFDCLIRRTEPTELGRASEGFVLDPDRFGPGKWNHRLAGLLAGARFGHELATQFAEYQPDMFASASLEAELVALLAEDPTTAERALRRSGQATPSPLGWLHDVTIRDLALGLLLETQPGAFSHLSRLQRNSLLRRSFGRGQSRLTPHLRRAVIRAAIRDDHLSELQWAFQRSSTGRRPYLARRYPTRHYRHRRYSVLERAGRSSSEG</sequence>
<evidence type="ECO:0000313" key="1">
    <source>
        <dbReference type="EMBL" id="EDM79546.1"/>
    </source>
</evidence>
<dbReference type="Proteomes" id="UP000005801">
    <property type="component" value="Unassembled WGS sequence"/>
</dbReference>